<name>A0A0X8P4Y3_ALCXX</name>
<dbReference type="REBASE" id="138700">
    <property type="entry name" value="M.Axy147ORF30595P"/>
</dbReference>
<evidence type="ECO:0000256" key="2">
    <source>
        <dbReference type="ARBA" id="ARBA00022679"/>
    </source>
</evidence>
<protein>
    <submittedName>
        <fullName evidence="4">DNA methyltransferase</fullName>
    </submittedName>
</protein>
<dbReference type="GO" id="GO:0032259">
    <property type="term" value="P:methylation"/>
    <property type="evidence" value="ECO:0007669"/>
    <property type="project" value="UniProtKB-KW"/>
</dbReference>
<dbReference type="InterPro" id="IPR012263">
    <property type="entry name" value="M_m6A_EcoRV"/>
</dbReference>
<dbReference type="GO" id="GO:0009307">
    <property type="term" value="P:DNA restriction-modification system"/>
    <property type="evidence" value="ECO:0007669"/>
    <property type="project" value="InterPro"/>
</dbReference>
<dbReference type="RefSeq" id="WP_061074194.1">
    <property type="nucleotide sequence ID" value="NZ_CP014060.2"/>
</dbReference>
<dbReference type="Pfam" id="PF02086">
    <property type="entry name" value="MethyltransfD12"/>
    <property type="match status" value="1"/>
</dbReference>
<dbReference type="PRINTS" id="PR00505">
    <property type="entry name" value="D12N6MTFRASE"/>
</dbReference>
<keyword evidence="3" id="KW-0949">S-adenosyl-L-methionine</keyword>
<evidence type="ECO:0000313" key="5">
    <source>
        <dbReference type="Proteomes" id="UP000060602"/>
    </source>
</evidence>
<dbReference type="InterPro" id="IPR029063">
    <property type="entry name" value="SAM-dependent_MTases_sf"/>
</dbReference>
<evidence type="ECO:0000256" key="3">
    <source>
        <dbReference type="ARBA" id="ARBA00022691"/>
    </source>
</evidence>
<dbReference type="InterPro" id="IPR012327">
    <property type="entry name" value="MeTrfase_D12"/>
</dbReference>
<sequence length="274" mass="31132">MTVRRPLIRYHGGKWRLAPWIIQHLPSHRCYVEPFGGGASVLLRKPRSYAEVYNDLDGEIVNLFQVARDDGERLARACELTPFARAEFDDAYNPAEDLLEQARRTVFRSFSGFGSAAVTGQASGFRANSNRSGTTPAHDWMNYPDCLRMLIQRLRGVVIENRDAIDCMTRHDGPDTLHYVDPPYVHSTRSFRARAHSYRHELDDDQHKALASALHQLKGPVVVSGYRCDLYDTLFDGWTRIDGLAHADGARPRVESLWLSPNIQHNSLFQERAA</sequence>
<gene>
    <name evidence="4" type="ORF">AL504_30595</name>
</gene>
<dbReference type="GO" id="GO:0009007">
    <property type="term" value="F:site-specific DNA-methyltransferase (adenine-specific) activity"/>
    <property type="evidence" value="ECO:0007669"/>
    <property type="project" value="UniProtKB-EC"/>
</dbReference>
<accession>A0A0X8P4Y3</accession>
<reference evidence="5" key="1">
    <citation type="submission" date="2015-12" db="EMBL/GenBank/DDBJ databases">
        <title>FDA dAtabase for Regulatory Grade micrObial Sequences (FDA-ARGOS): Supporting development and validation of Infectious Disease Dx tests.</title>
        <authorList>
            <person name="Case J."/>
            <person name="Tallon L."/>
            <person name="Sadzewicz L."/>
            <person name="Sengamalay N."/>
            <person name="Ott S."/>
            <person name="Godinez A."/>
            <person name="Nagaraj S."/>
            <person name="Nadendla S."/>
            <person name="Sichtig H."/>
        </authorList>
    </citation>
    <scope>NUCLEOTIDE SEQUENCE [LARGE SCALE GENOMIC DNA]</scope>
    <source>
        <strain evidence="5">FDAARGOS_147</strain>
    </source>
</reference>
<evidence type="ECO:0000313" key="4">
    <source>
        <dbReference type="EMBL" id="AMG39959.1"/>
    </source>
</evidence>
<dbReference type="PANTHER" id="PTHR30481">
    <property type="entry name" value="DNA ADENINE METHYLASE"/>
    <property type="match status" value="1"/>
</dbReference>
<dbReference type="Gene3D" id="3.40.50.150">
    <property type="entry name" value="Vaccinia Virus protein VP39"/>
    <property type="match status" value="2"/>
</dbReference>
<dbReference type="GO" id="GO:1904047">
    <property type="term" value="F:S-adenosyl-L-methionine binding"/>
    <property type="evidence" value="ECO:0007669"/>
    <property type="project" value="TreeGrafter"/>
</dbReference>
<keyword evidence="2 4" id="KW-0808">Transferase</keyword>
<keyword evidence="1 4" id="KW-0489">Methyltransferase</keyword>
<dbReference type="AlphaFoldDB" id="A0A0X8P4Y3"/>
<dbReference type="PIRSF" id="PIRSF000398">
    <property type="entry name" value="M_m6A_EcoRV"/>
    <property type="match status" value="1"/>
</dbReference>
<dbReference type="SUPFAM" id="SSF53335">
    <property type="entry name" value="S-adenosyl-L-methionine-dependent methyltransferases"/>
    <property type="match status" value="1"/>
</dbReference>
<organism evidence="4 5">
    <name type="scientific">Alcaligenes xylosoxydans xylosoxydans</name>
    <name type="common">Achromobacter xylosoxidans</name>
    <dbReference type="NCBI Taxonomy" id="85698"/>
    <lineage>
        <taxon>Bacteria</taxon>
        <taxon>Pseudomonadati</taxon>
        <taxon>Pseudomonadota</taxon>
        <taxon>Betaproteobacteria</taxon>
        <taxon>Burkholderiales</taxon>
        <taxon>Alcaligenaceae</taxon>
        <taxon>Achromobacter</taxon>
    </lineage>
</organism>
<dbReference type="GO" id="GO:0043565">
    <property type="term" value="F:sequence-specific DNA binding"/>
    <property type="evidence" value="ECO:0007669"/>
    <property type="project" value="TreeGrafter"/>
</dbReference>
<dbReference type="PANTHER" id="PTHR30481:SF4">
    <property type="entry name" value="SITE-SPECIFIC DNA-METHYLTRANSFERASE (ADENINE-SPECIFIC)"/>
    <property type="match status" value="1"/>
</dbReference>
<proteinExistence type="predicted"/>
<dbReference type="Proteomes" id="UP000060602">
    <property type="component" value="Chromosome"/>
</dbReference>
<dbReference type="EMBL" id="CP014060">
    <property type="protein sequence ID" value="AMG39959.1"/>
    <property type="molecule type" value="Genomic_DNA"/>
</dbReference>
<dbReference type="GO" id="GO:0006298">
    <property type="term" value="P:mismatch repair"/>
    <property type="evidence" value="ECO:0007669"/>
    <property type="project" value="TreeGrafter"/>
</dbReference>
<evidence type="ECO:0000256" key="1">
    <source>
        <dbReference type="ARBA" id="ARBA00022603"/>
    </source>
</evidence>